<reference evidence="1 2" key="1">
    <citation type="journal article" date="2024" name="Ann. Entomol. Soc. Am.">
        <title>Genomic analyses of the southern and eastern yellowjacket wasps (Hymenoptera: Vespidae) reveal evolutionary signatures of social life.</title>
        <authorList>
            <person name="Catto M.A."/>
            <person name="Caine P.B."/>
            <person name="Orr S.E."/>
            <person name="Hunt B.G."/>
            <person name="Goodisman M.A.D."/>
        </authorList>
    </citation>
    <scope>NUCLEOTIDE SEQUENCE [LARGE SCALE GENOMIC DNA]</scope>
    <source>
        <strain evidence="1">233</strain>
        <tissue evidence="1">Head and thorax</tissue>
    </source>
</reference>
<protein>
    <submittedName>
        <fullName evidence="1">Protein snakeskin isoform X1</fullName>
    </submittedName>
</protein>
<dbReference type="EMBL" id="JAUDFV010000074">
    <property type="protein sequence ID" value="KAL2733868.1"/>
    <property type="molecule type" value="Genomic_DNA"/>
</dbReference>
<dbReference type="AlphaFoldDB" id="A0ABD2BM65"/>
<name>A0ABD2BM65_VESSQ</name>
<gene>
    <name evidence="1" type="ORF">V1478_003566</name>
</gene>
<comment type="caution">
    <text evidence="1">The sequence shown here is derived from an EMBL/GenBank/DDBJ whole genome shotgun (WGS) entry which is preliminary data.</text>
</comment>
<accession>A0ABD2BM65</accession>
<keyword evidence="2" id="KW-1185">Reference proteome</keyword>
<evidence type="ECO:0000313" key="1">
    <source>
        <dbReference type="EMBL" id="KAL2733868.1"/>
    </source>
</evidence>
<organism evidence="1 2">
    <name type="scientific">Vespula squamosa</name>
    <name type="common">Southern yellow jacket</name>
    <name type="synonym">Wasp</name>
    <dbReference type="NCBI Taxonomy" id="30214"/>
    <lineage>
        <taxon>Eukaryota</taxon>
        <taxon>Metazoa</taxon>
        <taxon>Ecdysozoa</taxon>
        <taxon>Arthropoda</taxon>
        <taxon>Hexapoda</taxon>
        <taxon>Insecta</taxon>
        <taxon>Pterygota</taxon>
        <taxon>Neoptera</taxon>
        <taxon>Endopterygota</taxon>
        <taxon>Hymenoptera</taxon>
        <taxon>Apocrita</taxon>
        <taxon>Aculeata</taxon>
        <taxon>Vespoidea</taxon>
        <taxon>Vespidae</taxon>
        <taxon>Vespinae</taxon>
        <taxon>Vespula</taxon>
    </lineage>
</organism>
<dbReference type="Proteomes" id="UP001607302">
    <property type="component" value="Unassembled WGS sequence"/>
</dbReference>
<sequence length="126" mass="14444">MQMETCGVAPALETFPWLMPRSRIQVEREKNVVLKSSRVEKNRFTFSFDSEFESVEFRSAWLVVPLVRSALVLTTVVLAKDYLVDYDEISINTKETIKESSSSAVLVYINCLSPDTIAWIFDLLEN</sequence>
<evidence type="ECO:0000313" key="2">
    <source>
        <dbReference type="Proteomes" id="UP001607302"/>
    </source>
</evidence>
<proteinExistence type="predicted"/>